<accession>A0A077WH03</accession>
<dbReference type="CDD" id="cd00685">
    <property type="entry name" value="Trans_IPPS_HT"/>
    <property type="match status" value="1"/>
</dbReference>
<dbReference type="SFLD" id="SFLDS00005">
    <property type="entry name" value="Isoprenoid_Synthase_Type_I"/>
    <property type="match status" value="1"/>
</dbReference>
<dbReference type="GO" id="GO:0046872">
    <property type="term" value="F:metal ion binding"/>
    <property type="evidence" value="ECO:0007669"/>
    <property type="project" value="UniProtKB-KW"/>
</dbReference>
<dbReference type="AlphaFoldDB" id="A0A077WH03"/>
<dbReference type="GO" id="GO:0004659">
    <property type="term" value="F:prenyltransferase activity"/>
    <property type="evidence" value="ECO:0007669"/>
    <property type="project" value="InterPro"/>
</dbReference>
<dbReference type="GO" id="GO:0008299">
    <property type="term" value="P:isoprenoid biosynthetic process"/>
    <property type="evidence" value="ECO:0007669"/>
    <property type="project" value="InterPro"/>
</dbReference>
<dbReference type="PROSITE" id="PS00444">
    <property type="entry name" value="POLYPRENYL_SYNTHASE_2"/>
    <property type="match status" value="1"/>
</dbReference>
<comment type="similarity">
    <text evidence="3">Belongs to the FPP/GGPP synthase family.</text>
</comment>
<sequence>MTLSQKQILLEPYEYLCAHPGKDVRTKMIAAFNVWLQVPQDQLLVITKVIGMLHSASLLIDDVEDDSVLRRGVPAAHHLFGLPQTINCANYVYFLALDELIKLKNPEMVKIYTEELVNLHRGQGMELYWRDTSTCPTEEEFIEMVDNKTGGLLRLAVKLMQAASTSTQDYTGLVSKIGIHFQVRDDYMNLQSQQYADNKGFCEDLTEGKFSFPIIHSIRTDPNNRQLLNILKKRSDSLEIKQYALQLLERTGTFDYCRKFLANIEVEARKEIAQLGGNAKLEKIMDMLSIPV</sequence>
<dbReference type="InterPro" id="IPR000092">
    <property type="entry name" value="Polyprenyl_synt"/>
</dbReference>
<dbReference type="Pfam" id="PF00348">
    <property type="entry name" value="polyprenyl_synt"/>
    <property type="match status" value="1"/>
</dbReference>
<keyword evidence="1" id="KW-0479">Metal-binding</keyword>
<dbReference type="PANTHER" id="PTHR12001">
    <property type="entry name" value="GERANYLGERANYL PYROPHOSPHATE SYNTHASE"/>
    <property type="match status" value="1"/>
</dbReference>
<organism evidence="4">
    <name type="scientific">Lichtheimia ramosa</name>
    <dbReference type="NCBI Taxonomy" id="688394"/>
    <lineage>
        <taxon>Eukaryota</taxon>
        <taxon>Fungi</taxon>
        <taxon>Fungi incertae sedis</taxon>
        <taxon>Mucoromycota</taxon>
        <taxon>Mucoromycotina</taxon>
        <taxon>Mucoromycetes</taxon>
        <taxon>Mucorales</taxon>
        <taxon>Lichtheimiaceae</taxon>
        <taxon>Lichtheimia</taxon>
    </lineage>
</organism>
<dbReference type="SUPFAM" id="SSF48576">
    <property type="entry name" value="Terpenoid synthases"/>
    <property type="match status" value="1"/>
</dbReference>
<gene>
    <name evidence="4" type="ORF">LRAMOSA08460</name>
</gene>
<name>A0A077WH03_9FUNG</name>
<proteinExistence type="inferred from homology"/>
<evidence type="ECO:0000256" key="3">
    <source>
        <dbReference type="RuleBase" id="RU004466"/>
    </source>
</evidence>
<dbReference type="OrthoDB" id="6921389at2759"/>
<dbReference type="EMBL" id="LK023318">
    <property type="protein sequence ID" value="CDS05932.1"/>
    <property type="molecule type" value="Genomic_DNA"/>
</dbReference>
<dbReference type="PANTHER" id="PTHR12001:SF44">
    <property type="entry name" value="GERANYLGERANYL PYROPHOSPHATE SYNTHASE"/>
    <property type="match status" value="1"/>
</dbReference>
<protein>
    <recommendedName>
        <fullName evidence="5">Geranylgeranyl pyrophosphate synthase</fullName>
    </recommendedName>
</protein>
<evidence type="ECO:0000256" key="1">
    <source>
        <dbReference type="ARBA" id="ARBA00022723"/>
    </source>
</evidence>
<evidence type="ECO:0008006" key="5">
    <source>
        <dbReference type="Google" id="ProtNLM"/>
    </source>
</evidence>
<reference evidence="4" key="1">
    <citation type="journal article" date="2014" name="Genome Announc.">
        <title>De novo whole-genome sequence and genome annotation of Lichtheimia ramosa.</title>
        <authorList>
            <person name="Linde J."/>
            <person name="Schwartze V."/>
            <person name="Binder U."/>
            <person name="Lass-Florl C."/>
            <person name="Voigt K."/>
            <person name="Horn F."/>
        </authorList>
    </citation>
    <scope>NUCLEOTIDE SEQUENCE</scope>
    <source>
        <strain evidence="4">JMRC FSU:6197</strain>
    </source>
</reference>
<dbReference type="Gene3D" id="1.10.600.10">
    <property type="entry name" value="Farnesyl Diphosphate Synthase"/>
    <property type="match status" value="1"/>
</dbReference>
<dbReference type="InterPro" id="IPR008949">
    <property type="entry name" value="Isoprenoid_synthase_dom_sf"/>
</dbReference>
<keyword evidence="2" id="KW-0460">Magnesium</keyword>
<keyword evidence="3" id="KW-0808">Transferase</keyword>
<evidence type="ECO:0000256" key="2">
    <source>
        <dbReference type="ARBA" id="ARBA00022842"/>
    </source>
</evidence>
<evidence type="ECO:0000313" key="4">
    <source>
        <dbReference type="EMBL" id="CDS05932.1"/>
    </source>
</evidence>
<dbReference type="InterPro" id="IPR033749">
    <property type="entry name" value="Polyprenyl_synt_CS"/>
</dbReference>
<dbReference type="PROSITE" id="PS00723">
    <property type="entry name" value="POLYPRENYL_SYNTHASE_1"/>
    <property type="match status" value="1"/>
</dbReference>